<dbReference type="SUPFAM" id="SSF48452">
    <property type="entry name" value="TPR-like"/>
    <property type="match status" value="1"/>
</dbReference>
<evidence type="ECO:0000313" key="2">
    <source>
        <dbReference type="Proteomes" id="UP000008834"/>
    </source>
</evidence>
<dbReference type="SMART" id="SM00028">
    <property type="entry name" value="TPR"/>
    <property type="match status" value="3"/>
</dbReference>
<gene>
    <name evidence="1" type="ordered locus">BH0459</name>
</gene>
<dbReference type="AlphaFoldDB" id="A0AA34R400"/>
<dbReference type="Proteomes" id="UP000008834">
    <property type="component" value="Chromosome"/>
</dbReference>
<reference evidence="2" key="1">
    <citation type="submission" date="2004-12" db="EMBL/GenBank/DDBJ databases">
        <title>The genome sequence of Borrelia hermsii and Borrelia turicatae: comparative analysis of two agents of endemic N. America relapsing fever.</title>
        <authorList>
            <person name="Porcella S.F."/>
            <person name="Raffel S.J."/>
            <person name="Schrumpf M.E."/>
            <person name="Montgomery B."/>
            <person name="Smith T."/>
            <person name="Schwan T.G."/>
        </authorList>
    </citation>
    <scope>NUCLEOTIDE SEQUENCE [LARGE SCALE GENOMIC DNA]</scope>
    <source>
        <strain evidence="2">HS1 / DAH</strain>
    </source>
</reference>
<sequence>MKRLFQKRFLSDLWSFLSNMNSINFEQALELYKKGDFKNALLNLDVFDDSFDSLSLKSLIYFKLKDYKALLYVLDTYPVLNEYNFLIKLLHYGKFEGQEDELSYFQNYNLGVFYFGLKDYEKSLSCFLKANKQHPSLIQAINNAAILFEILGRKDEAIQMIVKAVDVDKNNALVKLNAWFLKNNCIFKDAKPFEIDESFKEANLSLIVNYLMYYLYFIGEISGAIKLSEKFLTDSSYSKYIWHNRATILHKIGNMTQATKSYVKAILSFPNIYTIYNMHIATIELLNFSPKRAIDRMLLDYPNMDLVYFYAFLFFLRNRELEDAHFYLKKLCEIKPDIYSAFLNLLESREDILIEELLDEFAVFLKGKWTLEYLFFIDNSLNLKDPVFVFDYNTRLCPYIWKIRDEHIELRASNNEVELAEKIFLDELTRIKLDVAIKEIRDLIDAYRDFRINY</sequence>
<accession>A0AA34R400</accession>
<dbReference type="Pfam" id="PF13181">
    <property type="entry name" value="TPR_8"/>
    <property type="match status" value="3"/>
</dbReference>
<proteinExistence type="predicted"/>
<organism evidence="1 2">
    <name type="scientific">Borrelia hermsii (strain HS1 / DAH)</name>
    <dbReference type="NCBI Taxonomy" id="314723"/>
    <lineage>
        <taxon>Bacteria</taxon>
        <taxon>Pseudomonadati</taxon>
        <taxon>Spirochaetota</taxon>
        <taxon>Spirochaetia</taxon>
        <taxon>Spirochaetales</taxon>
        <taxon>Borreliaceae</taxon>
        <taxon>Borrelia</taxon>
    </lineage>
</organism>
<dbReference type="KEGG" id="bhr:BH0459"/>
<dbReference type="InterPro" id="IPR011990">
    <property type="entry name" value="TPR-like_helical_dom_sf"/>
</dbReference>
<name>A0AA34R400_BORHD</name>
<dbReference type="Gene3D" id="1.25.40.10">
    <property type="entry name" value="Tetratricopeptide repeat domain"/>
    <property type="match status" value="2"/>
</dbReference>
<dbReference type="PANTHER" id="PTHR12558:SF13">
    <property type="entry name" value="CELL DIVISION CYCLE PROTEIN 27 HOMOLOG"/>
    <property type="match status" value="1"/>
</dbReference>
<dbReference type="PANTHER" id="PTHR12558">
    <property type="entry name" value="CELL DIVISION CYCLE 16,23,27"/>
    <property type="match status" value="1"/>
</dbReference>
<dbReference type="EMBL" id="CP000048">
    <property type="protein sequence ID" value="AAX16967.1"/>
    <property type="molecule type" value="Genomic_DNA"/>
</dbReference>
<evidence type="ECO:0000313" key="1">
    <source>
        <dbReference type="EMBL" id="AAX16967.1"/>
    </source>
</evidence>
<protein>
    <submittedName>
        <fullName evidence="1">Tetratricopeptide repeat family protein</fullName>
    </submittedName>
</protein>
<dbReference type="InterPro" id="IPR019734">
    <property type="entry name" value="TPR_rpt"/>
</dbReference>